<dbReference type="Pfam" id="PF01522">
    <property type="entry name" value="Polysacc_deac_1"/>
    <property type="match status" value="1"/>
</dbReference>
<reference evidence="4" key="1">
    <citation type="journal article" date="2017" name="Cell">
        <title>Insights into land plant evolution garnered from the Marchantia polymorpha genome.</title>
        <authorList>
            <person name="Bowman J.L."/>
            <person name="Kohchi T."/>
            <person name="Yamato K.T."/>
            <person name="Jenkins J."/>
            <person name="Shu S."/>
            <person name="Ishizaki K."/>
            <person name="Yamaoka S."/>
            <person name="Nishihama R."/>
            <person name="Nakamura Y."/>
            <person name="Berger F."/>
            <person name="Adam C."/>
            <person name="Aki S.S."/>
            <person name="Althoff F."/>
            <person name="Araki T."/>
            <person name="Arteaga-Vazquez M.A."/>
            <person name="Balasubrmanian S."/>
            <person name="Barry K."/>
            <person name="Bauer D."/>
            <person name="Boehm C.R."/>
            <person name="Briginshaw L."/>
            <person name="Caballero-Perez J."/>
            <person name="Catarino B."/>
            <person name="Chen F."/>
            <person name="Chiyoda S."/>
            <person name="Chovatia M."/>
            <person name="Davies K.M."/>
            <person name="Delmans M."/>
            <person name="Demura T."/>
            <person name="Dierschke T."/>
            <person name="Dolan L."/>
            <person name="Dorantes-Acosta A.E."/>
            <person name="Eklund D.M."/>
            <person name="Florent S.N."/>
            <person name="Flores-Sandoval E."/>
            <person name="Fujiyama A."/>
            <person name="Fukuzawa H."/>
            <person name="Galik B."/>
            <person name="Grimanelli D."/>
            <person name="Grimwood J."/>
            <person name="Grossniklaus U."/>
            <person name="Hamada T."/>
            <person name="Haseloff J."/>
            <person name="Hetherington A.J."/>
            <person name="Higo A."/>
            <person name="Hirakawa Y."/>
            <person name="Hundley H.N."/>
            <person name="Ikeda Y."/>
            <person name="Inoue K."/>
            <person name="Inoue S.I."/>
            <person name="Ishida S."/>
            <person name="Jia Q."/>
            <person name="Kakita M."/>
            <person name="Kanazawa T."/>
            <person name="Kawai Y."/>
            <person name="Kawashima T."/>
            <person name="Kennedy M."/>
            <person name="Kinose K."/>
            <person name="Kinoshita T."/>
            <person name="Kohara Y."/>
            <person name="Koide E."/>
            <person name="Komatsu K."/>
            <person name="Kopischke S."/>
            <person name="Kubo M."/>
            <person name="Kyozuka J."/>
            <person name="Lagercrantz U."/>
            <person name="Lin S.S."/>
            <person name="Lindquist E."/>
            <person name="Lipzen A.M."/>
            <person name="Lu C.W."/>
            <person name="De Luna E."/>
            <person name="Martienssen R.A."/>
            <person name="Minamino N."/>
            <person name="Mizutani M."/>
            <person name="Mizutani M."/>
            <person name="Mochizuki N."/>
            <person name="Monte I."/>
            <person name="Mosher R."/>
            <person name="Nagasaki H."/>
            <person name="Nakagami H."/>
            <person name="Naramoto S."/>
            <person name="Nishitani K."/>
            <person name="Ohtani M."/>
            <person name="Okamoto T."/>
            <person name="Okumura M."/>
            <person name="Phillips J."/>
            <person name="Pollak B."/>
            <person name="Reinders A."/>
            <person name="Rovekamp M."/>
            <person name="Sano R."/>
            <person name="Sawa S."/>
            <person name="Schmid M.W."/>
            <person name="Shirakawa M."/>
            <person name="Solano R."/>
            <person name="Spunde A."/>
            <person name="Suetsugu N."/>
            <person name="Sugano S."/>
            <person name="Sugiyama A."/>
            <person name="Sun R."/>
            <person name="Suzuki Y."/>
            <person name="Takenaka M."/>
            <person name="Takezawa D."/>
            <person name="Tomogane H."/>
            <person name="Tsuzuki M."/>
            <person name="Ueda T."/>
            <person name="Umeda M."/>
            <person name="Ward J.M."/>
            <person name="Watanabe Y."/>
            <person name="Yazaki K."/>
            <person name="Yokoyama R."/>
            <person name="Yoshitake Y."/>
            <person name="Yotsui I."/>
            <person name="Zachgo S."/>
            <person name="Schmutz J."/>
        </authorList>
    </citation>
    <scope>NUCLEOTIDE SEQUENCE [LARGE SCALE GENOMIC DNA]</scope>
    <source>
        <strain evidence="4">Tak-1</strain>
    </source>
</reference>
<dbReference type="PROSITE" id="PS51677">
    <property type="entry name" value="NODB"/>
    <property type="match status" value="1"/>
</dbReference>
<gene>
    <name evidence="3" type="ORF">MARPO_0016s0107</name>
</gene>
<dbReference type="InterPro" id="IPR011330">
    <property type="entry name" value="Glyco_hydro/deAcase_b/a-brl"/>
</dbReference>
<feature type="compositionally biased region" description="Basic and acidic residues" evidence="1">
    <location>
        <begin position="66"/>
        <end position="86"/>
    </location>
</feature>
<dbReference type="AlphaFoldDB" id="A0A2R6XG20"/>
<dbReference type="EMBL" id="KZ772688">
    <property type="protein sequence ID" value="PTQ45054.1"/>
    <property type="molecule type" value="Genomic_DNA"/>
</dbReference>
<accession>A0A2R6XG20</accession>
<dbReference type="PANTHER" id="PTHR10587">
    <property type="entry name" value="GLYCOSYL TRANSFERASE-RELATED"/>
    <property type="match status" value="1"/>
</dbReference>
<feature type="region of interest" description="Disordered" evidence="1">
    <location>
        <begin position="66"/>
        <end position="90"/>
    </location>
</feature>
<name>A0A2R6XG20_MARPO</name>
<feature type="domain" description="NodB homology" evidence="2">
    <location>
        <begin position="148"/>
        <end position="336"/>
    </location>
</feature>
<dbReference type="SUPFAM" id="SSF88713">
    <property type="entry name" value="Glycoside hydrolase/deacetylase"/>
    <property type="match status" value="1"/>
</dbReference>
<dbReference type="OrthoDB" id="407355at2759"/>
<dbReference type="PANTHER" id="PTHR10587:SF137">
    <property type="entry name" value="4-DEOXY-4-FORMAMIDO-L-ARABINOSE-PHOSPHOUNDECAPRENOL DEFORMYLASE ARND-RELATED"/>
    <property type="match status" value="1"/>
</dbReference>
<dbReference type="Proteomes" id="UP000244005">
    <property type="component" value="Unassembled WGS sequence"/>
</dbReference>
<evidence type="ECO:0000313" key="3">
    <source>
        <dbReference type="EMBL" id="PTQ45054.1"/>
    </source>
</evidence>
<proteinExistence type="predicted"/>
<organism evidence="3 4">
    <name type="scientific">Marchantia polymorpha</name>
    <name type="common">Common liverwort</name>
    <name type="synonym">Marchantia aquatica</name>
    <dbReference type="NCBI Taxonomy" id="3197"/>
    <lineage>
        <taxon>Eukaryota</taxon>
        <taxon>Viridiplantae</taxon>
        <taxon>Streptophyta</taxon>
        <taxon>Embryophyta</taxon>
        <taxon>Marchantiophyta</taxon>
        <taxon>Marchantiopsida</taxon>
        <taxon>Marchantiidae</taxon>
        <taxon>Marchantiales</taxon>
        <taxon>Marchantiaceae</taxon>
        <taxon>Marchantia</taxon>
    </lineage>
</organism>
<protein>
    <recommendedName>
        <fullName evidence="2">NodB homology domain-containing protein</fullName>
    </recommendedName>
</protein>
<dbReference type="InterPro" id="IPR002509">
    <property type="entry name" value="NODB_dom"/>
</dbReference>
<evidence type="ECO:0000256" key="1">
    <source>
        <dbReference type="SAM" id="MobiDB-lite"/>
    </source>
</evidence>
<evidence type="ECO:0000313" key="4">
    <source>
        <dbReference type="Proteomes" id="UP000244005"/>
    </source>
</evidence>
<keyword evidence="4" id="KW-1185">Reference proteome</keyword>
<evidence type="ECO:0000259" key="2">
    <source>
        <dbReference type="PROSITE" id="PS51677"/>
    </source>
</evidence>
<dbReference type="InterPro" id="IPR050248">
    <property type="entry name" value="Polysacc_deacetylase_ArnD"/>
</dbReference>
<dbReference type="GO" id="GO:0004099">
    <property type="term" value="F:chitin deacetylase activity"/>
    <property type="evidence" value="ECO:0007669"/>
    <property type="project" value="UniProtKB-ARBA"/>
</dbReference>
<sequence length="417" mass="47400">MMSEAAMYYPPMSSDFEKLSSPLLFERPPCPKWIRNTALERLNCPKWVLAIRNTALERLNCPKFGDKKHGSGASERSEAGFGDKKHGSGASELSEVRNTALERLNCPKWLLSAASISASYLLVQPTWLLRFVQWCYPSVFFLKSTTEPFVALTIDDAPHVNITPEILNILKDHGCKATFFAIGENLDNDAPDRPLFTRMCKEGHEVANHTMRDFPSWRLSREELRKELSETDRRIRPIGKDPTVQDLKWFRPGHGFFNEGMIAEAEAQGYRVALGSIYPWDTLFTAQGSLLSQSILRRIHPGAVIVLHDREPQKEQTLQILKTILPELKAKGYHVVTLSHLHSLTSPPVTISSSSESDIVMKTGTQRWSWCQRVSMNVVMDTVKETFTRWWSRFQQVSMTVVMGNGDSKRDIYSKVV</sequence>
<dbReference type="Gene3D" id="3.20.20.370">
    <property type="entry name" value="Glycoside hydrolase/deacetylase"/>
    <property type="match status" value="1"/>
</dbReference>
<dbReference type="GO" id="GO:0005975">
    <property type="term" value="P:carbohydrate metabolic process"/>
    <property type="evidence" value="ECO:0007669"/>
    <property type="project" value="InterPro"/>
</dbReference>
<dbReference type="CDD" id="cd10958">
    <property type="entry name" value="CE4_NodB_like_2"/>
    <property type="match status" value="1"/>
</dbReference>